<sequence>MESKTVLSMKNITKLYPGVVALDNVSVDFKAGEVHALLGENGAGKSTLIKVLSGAITNDGGKIVIGGNEYDHMTPAISRGCGVEVIYQEYNLIGGLSVAENICLGRQMHGLVNKKEMVSVTQELFEKYHININPRAYVKELSTAQQQLVEITKAISKDAQIIVMDEPTAQLTMSEVNNLYEIIRNLKAKGKTVIYISHRLEELFEITDRVTIMRDGAYVTTVDTDKTTRDELITLMVGRELNDSYPKRDCVRDEVALKVEHVSGYHNTDVSFELKKGEILGVSGLVGAGRTELMRVIFGADKKLAGTVYVDGKEVHIHSPKEALELGIGLIPEDRKMQGCFLNSSIEWNISISNIRKLTTGRFIDKKKVRRQAEHYEKMLNIKTPSLEQKVRNLSGGNQQKVVLAKVLAADTEIIIFDEPTRGIDIGARHEIYDLMSDLVKEGKAIIMVSSDMEELLGMSDRIIVLSEGKLTGELKKDEFSQEAIMHLASHE</sequence>
<evidence type="ECO:0000256" key="1">
    <source>
        <dbReference type="ARBA" id="ARBA00004202"/>
    </source>
</evidence>
<dbReference type="Gene3D" id="3.40.50.300">
    <property type="entry name" value="P-loop containing nucleotide triphosphate hydrolases"/>
    <property type="match status" value="2"/>
</dbReference>
<keyword evidence="9" id="KW-1278">Translocase</keyword>
<evidence type="ECO:0000259" key="11">
    <source>
        <dbReference type="PROSITE" id="PS50893"/>
    </source>
</evidence>
<feature type="domain" description="ABC transporter" evidence="11">
    <location>
        <begin position="251"/>
        <end position="488"/>
    </location>
</feature>
<dbReference type="PROSITE" id="PS50893">
    <property type="entry name" value="ABC_TRANSPORTER_2"/>
    <property type="match status" value="2"/>
</dbReference>
<dbReference type="GO" id="GO:0005886">
    <property type="term" value="C:plasma membrane"/>
    <property type="evidence" value="ECO:0007669"/>
    <property type="project" value="UniProtKB-SubCell"/>
</dbReference>
<keyword evidence="3" id="KW-0813">Transport</keyword>
<keyword evidence="13" id="KW-1185">Reference proteome</keyword>
<accession>A0A7W8H7K7</accession>
<dbReference type="GO" id="GO:0015749">
    <property type="term" value="P:monosaccharide transmembrane transport"/>
    <property type="evidence" value="ECO:0007669"/>
    <property type="project" value="UniProtKB-ARBA"/>
</dbReference>
<dbReference type="InterPro" id="IPR027417">
    <property type="entry name" value="P-loop_NTPase"/>
</dbReference>
<dbReference type="RefSeq" id="WP_183770860.1">
    <property type="nucleotide sequence ID" value="NZ_CAWVEG010000085.1"/>
</dbReference>
<dbReference type="CDD" id="cd03216">
    <property type="entry name" value="ABC_Carb_Monos_I"/>
    <property type="match status" value="1"/>
</dbReference>
<dbReference type="FunFam" id="3.40.50.300:FF:000126">
    <property type="entry name" value="Galactose/methyl galactoside import ATP-binding protein MglA"/>
    <property type="match status" value="1"/>
</dbReference>
<evidence type="ECO:0000256" key="6">
    <source>
        <dbReference type="ARBA" id="ARBA00022737"/>
    </source>
</evidence>
<dbReference type="InterPro" id="IPR050107">
    <property type="entry name" value="ABC_carbohydrate_import_ATPase"/>
</dbReference>
<dbReference type="Pfam" id="PF00005">
    <property type="entry name" value="ABC_tran"/>
    <property type="match status" value="2"/>
</dbReference>
<evidence type="ECO:0000256" key="5">
    <source>
        <dbReference type="ARBA" id="ARBA00022597"/>
    </source>
</evidence>
<comment type="caution">
    <text evidence="12">The sequence shown here is derived from an EMBL/GenBank/DDBJ whole genome shotgun (WGS) entry which is preliminary data.</text>
</comment>
<dbReference type="Proteomes" id="UP000543642">
    <property type="component" value="Unassembled WGS sequence"/>
</dbReference>
<evidence type="ECO:0000256" key="2">
    <source>
        <dbReference type="ARBA" id="ARBA00004533"/>
    </source>
</evidence>
<dbReference type="SMART" id="SM00382">
    <property type="entry name" value="AAA"/>
    <property type="match status" value="2"/>
</dbReference>
<dbReference type="InterPro" id="IPR003593">
    <property type="entry name" value="AAA+_ATPase"/>
</dbReference>
<evidence type="ECO:0000256" key="7">
    <source>
        <dbReference type="ARBA" id="ARBA00022741"/>
    </source>
</evidence>
<evidence type="ECO:0000256" key="4">
    <source>
        <dbReference type="ARBA" id="ARBA00022475"/>
    </source>
</evidence>
<feature type="domain" description="ABC transporter" evidence="11">
    <location>
        <begin position="7"/>
        <end position="240"/>
    </location>
</feature>
<reference evidence="12 13" key="1">
    <citation type="submission" date="2020-08" db="EMBL/GenBank/DDBJ databases">
        <title>Genomic Encyclopedia of Type Strains, Phase IV (KMG-IV): sequencing the most valuable type-strain genomes for metagenomic binning, comparative biology and taxonomic classification.</title>
        <authorList>
            <person name="Goeker M."/>
        </authorList>
    </citation>
    <scope>NUCLEOTIDE SEQUENCE [LARGE SCALE GENOMIC DNA]</scope>
    <source>
        <strain evidence="12 13">DSM 106146</strain>
    </source>
</reference>
<dbReference type="EMBL" id="JACHFW010000001">
    <property type="protein sequence ID" value="MBB5263284.1"/>
    <property type="molecule type" value="Genomic_DNA"/>
</dbReference>
<evidence type="ECO:0000256" key="10">
    <source>
        <dbReference type="ARBA" id="ARBA00023136"/>
    </source>
</evidence>
<dbReference type="PANTHER" id="PTHR43790">
    <property type="entry name" value="CARBOHYDRATE TRANSPORT ATP-BINDING PROTEIN MG119-RELATED"/>
    <property type="match status" value="1"/>
</dbReference>
<keyword evidence="6" id="KW-0677">Repeat</keyword>
<evidence type="ECO:0000256" key="8">
    <source>
        <dbReference type="ARBA" id="ARBA00022840"/>
    </source>
</evidence>
<comment type="subcellular location">
    <subcellularLocation>
        <location evidence="2">Cell inner membrane</location>
    </subcellularLocation>
    <subcellularLocation>
        <location evidence="1">Cell membrane</location>
        <topology evidence="1">Peripheral membrane protein</topology>
    </subcellularLocation>
</comment>
<keyword evidence="10" id="KW-0472">Membrane</keyword>
<dbReference type="InterPro" id="IPR017871">
    <property type="entry name" value="ABC_transporter-like_CS"/>
</dbReference>
<keyword evidence="7" id="KW-0547">Nucleotide-binding</keyword>
<keyword evidence="4" id="KW-1003">Cell membrane</keyword>
<gene>
    <name evidence="12" type="ORF">HNP82_000378</name>
</gene>
<dbReference type="GO" id="GO:0005524">
    <property type="term" value="F:ATP binding"/>
    <property type="evidence" value="ECO:0007669"/>
    <property type="project" value="UniProtKB-KW"/>
</dbReference>
<keyword evidence="8 12" id="KW-0067">ATP-binding</keyword>
<keyword evidence="5" id="KW-0762">Sugar transport</keyword>
<organism evidence="12 13">
    <name type="scientific">Catenibacillus scindens</name>
    <dbReference type="NCBI Taxonomy" id="673271"/>
    <lineage>
        <taxon>Bacteria</taxon>
        <taxon>Bacillati</taxon>
        <taxon>Bacillota</taxon>
        <taxon>Clostridia</taxon>
        <taxon>Lachnospirales</taxon>
        <taxon>Lachnospiraceae</taxon>
        <taxon>Catenibacillus</taxon>
    </lineage>
</organism>
<evidence type="ECO:0000313" key="13">
    <source>
        <dbReference type="Proteomes" id="UP000543642"/>
    </source>
</evidence>
<dbReference type="InterPro" id="IPR003439">
    <property type="entry name" value="ABC_transporter-like_ATP-bd"/>
</dbReference>
<evidence type="ECO:0000256" key="9">
    <source>
        <dbReference type="ARBA" id="ARBA00022967"/>
    </source>
</evidence>
<evidence type="ECO:0000313" key="12">
    <source>
        <dbReference type="EMBL" id="MBB5263284.1"/>
    </source>
</evidence>
<protein>
    <submittedName>
        <fullName evidence="12">Ribose transport system ATP-binding protein</fullName>
    </submittedName>
</protein>
<name>A0A7W8H7K7_9FIRM</name>
<dbReference type="AlphaFoldDB" id="A0A7W8H7K7"/>
<dbReference type="SUPFAM" id="SSF52540">
    <property type="entry name" value="P-loop containing nucleoside triphosphate hydrolases"/>
    <property type="match status" value="2"/>
</dbReference>
<evidence type="ECO:0000256" key="3">
    <source>
        <dbReference type="ARBA" id="ARBA00022448"/>
    </source>
</evidence>
<proteinExistence type="predicted"/>
<dbReference type="PANTHER" id="PTHR43790:SF3">
    <property type="entry name" value="D-ALLOSE IMPORT ATP-BINDING PROTEIN ALSA-RELATED"/>
    <property type="match status" value="1"/>
</dbReference>
<dbReference type="GO" id="GO:0016887">
    <property type="term" value="F:ATP hydrolysis activity"/>
    <property type="evidence" value="ECO:0007669"/>
    <property type="project" value="InterPro"/>
</dbReference>
<dbReference type="CDD" id="cd03215">
    <property type="entry name" value="ABC_Carb_Monos_II"/>
    <property type="match status" value="1"/>
</dbReference>
<dbReference type="FunFam" id="3.40.50.300:FF:000127">
    <property type="entry name" value="Ribose import ATP-binding protein RbsA"/>
    <property type="match status" value="1"/>
</dbReference>
<dbReference type="PROSITE" id="PS00211">
    <property type="entry name" value="ABC_TRANSPORTER_1"/>
    <property type="match status" value="1"/>
</dbReference>